<reference evidence="2" key="1">
    <citation type="journal article" date="2019" name="Int. J. Syst. Evol. Microbiol.">
        <title>The Global Catalogue of Microorganisms (GCM) 10K type strain sequencing project: providing services to taxonomists for standard genome sequencing and annotation.</title>
        <authorList>
            <consortium name="The Broad Institute Genomics Platform"/>
            <consortium name="The Broad Institute Genome Sequencing Center for Infectious Disease"/>
            <person name="Wu L."/>
            <person name="Ma J."/>
        </authorList>
    </citation>
    <scope>NUCLEOTIDE SEQUENCE [LARGE SCALE GENOMIC DNA]</scope>
    <source>
        <strain evidence="2">JCM 12928</strain>
    </source>
</reference>
<evidence type="ECO:0000313" key="2">
    <source>
        <dbReference type="Proteomes" id="UP001501352"/>
    </source>
</evidence>
<dbReference type="InterPro" id="IPR024079">
    <property type="entry name" value="MetalloPept_cat_dom_sf"/>
</dbReference>
<protein>
    <submittedName>
        <fullName evidence="1">Uncharacterized protein</fullName>
    </submittedName>
</protein>
<accession>A0ABN1H5P6</accession>
<keyword evidence="2" id="KW-1185">Reference proteome</keyword>
<comment type="caution">
    <text evidence="1">The sequence shown here is derived from an EMBL/GenBank/DDBJ whole genome shotgun (WGS) entry which is preliminary data.</text>
</comment>
<gene>
    <name evidence="1" type="ORF">GCM10009422_28890</name>
</gene>
<name>A0ABN1H5P6_9CAUL</name>
<dbReference type="Gene3D" id="3.40.390.10">
    <property type="entry name" value="Collagenase (Catalytic Domain)"/>
    <property type="match status" value="1"/>
</dbReference>
<dbReference type="Proteomes" id="UP001501352">
    <property type="component" value="Unassembled WGS sequence"/>
</dbReference>
<dbReference type="EMBL" id="BAAAGA010000008">
    <property type="protein sequence ID" value="GAA0629627.1"/>
    <property type="molecule type" value="Genomic_DNA"/>
</dbReference>
<dbReference type="SUPFAM" id="SSF55486">
    <property type="entry name" value="Metalloproteases ('zincins'), catalytic domain"/>
    <property type="match status" value="1"/>
</dbReference>
<organism evidence="1 2">
    <name type="scientific">Brevundimonas kwangchunensis</name>
    <dbReference type="NCBI Taxonomy" id="322163"/>
    <lineage>
        <taxon>Bacteria</taxon>
        <taxon>Pseudomonadati</taxon>
        <taxon>Pseudomonadota</taxon>
        <taxon>Alphaproteobacteria</taxon>
        <taxon>Caulobacterales</taxon>
        <taxon>Caulobacteraceae</taxon>
        <taxon>Brevundimonas</taxon>
    </lineage>
</organism>
<proteinExistence type="predicted"/>
<evidence type="ECO:0000313" key="1">
    <source>
        <dbReference type="EMBL" id="GAA0629627.1"/>
    </source>
</evidence>
<sequence>MVDLSALEAARRPEIAAWVRQQIDQVHDLPISDDIKAWFATVTITIDPTLNMPGRFSGGRLTLDDRVSPPDNPVLLHELLHAYMDLRLPRTDEVRRFYEQARDSGDWPAQSYMLSNVAEFFAMTGSVALWGQAARPPSTRERLREAMPEYYDWLTTHFGLRA</sequence>